<dbReference type="Pfam" id="PF13435">
    <property type="entry name" value="Cytochrome_C554"/>
    <property type="match status" value="1"/>
</dbReference>
<dbReference type="OrthoDB" id="9814800at2"/>
<dbReference type="eggNOG" id="COG0457">
    <property type="taxonomic scope" value="Bacteria"/>
</dbReference>
<dbReference type="Proteomes" id="UP000011864">
    <property type="component" value="Chromosome"/>
</dbReference>
<gene>
    <name evidence="4" type="ORF">C427_1913</name>
</gene>
<dbReference type="Gene3D" id="1.25.40.10">
    <property type="entry name" value="Tetratricopeptide repeat domain"/>
    <property type="match status" value="1"/>
</dbReference>
<evidence type="ECO:0000313" key="4">
    <source>
        <dbReference type="EMBL" id="AGH44022.1"/>
    </source>
</evidence>
<dbReference type="InterPro" id="IPR010177">
    <property type="entry name" value="Paired_CXXCH_1"/>
</dbReference>
<sequence length="638" mass="72045">MDTGNGHMQAFNIAWDTRTKTNGGQRWFHLQPNEPITSEHPFFWQRHFQNWNSRCAECHTTGYEKNYQIDTNSYATQFAEATVGCESCHGPAALHQTQAKSDKFDRNKGFTQSLAKPPVWGFSPKDPIANLVSDGNSQYMQQCADCHSRRLPISDKTQNVSKRPAGYHDLNTLSLMSSELYFDDGQIKDEVFVMGSFLQSKMAKAGVTCSNCHNPHTGKLKFSGNQTCTQCHNATTYDLPEHHQHKMDTPGAQCVNCHMPARTYMQVDDRRDHSFVIPNAEVSAAINSPNACLDCHQTEGLSWITTQLTAWRSGKAKPTLQQATKEHWSNIHLLPEAERLSFAKQKQLETSPMVAAKLLEIINRQPSQASVSLAIEQLSSEQPLIRRAAIDVLRNLPPNKGYQYLYPMLKDPVKSVRFHATSLLASWLSQMPDTLLPELAFALNEYKTSLLLTADFPSSQLSLAQLALATGDAILAQKHFEQALIIAPNLPVAMLSFADFWRQTNNQTKELALLEKAMVLHPDFADVLHQYGLYWVRKKEYYKATEWLVKATELEDAQPYYAYVAATALDSIQRTSQAIDLLSAANKRWPQQTDLLYSLALYADKTKDKAAMKISLDELQVLMPNNPQVQQWLQKYGQ</sequence>
<protein>
    <submittedName>
        <fullName evidence="4">Uncharacterized protein</fullName>
    </submittedName>
</protein>
<dbReference type="AlphaFoldDB" id="M4S001"/>
<dbReference type="PANTHER" id="PTHR35038:SF8">
    <property type="entry name" value="C-TYPE POLYHEME CYTOCHROME OMCC"/>
    <property type="match status" value="1"/>
</dbReference>
<evidence type="ECO:0000259" key="2">
    <source>
        <dbReference type="Pfam" id="PF09699"/>
    </source>
</evidence>
<dbReference type="InterPro" id="IPR011990">
    <property type="entry name" value="TPR-like_helical_dom_sf"/>
</dbReference>
<evidence type="ECO:0000313" key="5">
    <source>
        <dbReference type="Proteomes" id="UP000011864"/>
    </source>
</evidence>
<accession>M4S001</accession>
<dbReference type="InterPro" id="IPR023155">
    <property type="entry name" value="Cyt_c-552/4"/>
</dbReference>
<dbReference type="eggNOG" id="COG1413">
    <property type="taxonomic scope" value="Bacteria"/>
</dbReference>
<dbReference type="Gene3D" id="1.10.1130.10">
    <property type="entry name" value="Flavocytochrome C3, Chain A"/>
    <property type="match status" value="2"/>
</dbReference>
<dbReference type="Pfam" id="PF09699">
    <property type="entry name" value="Paired_CXXCH_1"/>
    <property type="match status" value="1"/>
</dbReference>
<dbReference type="InterPro" id="IPR016024">
    <property type="entry name" value="ARM-type_fold"/>
</dbReference>
<proteinExistence type="predicted"/>
<dbReference type="KEGG" id="gps:C427_1913"/>
<reference evidence="4 5" key="1">
    <citation type="journal article" date="2013" name="Genome Announc.">
        <title>Complete Genome Sequence of Glaciecola psychrophila Strain 170T.</title>
        <authorList>
            <person name="Yin J."/>
            <person name="Chen J."/>
            <person name="Liu G."/>
            <person name="Yu Y."/>
            <person name="Song L."/>
            <person name="Wang X."/>
            <person name="Qu X."/>
        </authorList>
    </citation>
    <scope>NUCLEOTIDE SEQUENCE [LARGE SCALE GENOMIC DNA]</scope>
    <source>
        <strain evidence="4 5">170</strain>
    </source>
</reference>
<dbReference type="Gene3D" id="1.25.10.10">
    <property type="entry name" value="Leucine-rich Repeat Variant"/>
    <property type="match status" value="1"/>
</dbReference>
<dbReference type="PATRIC" id="fig|1129794.4.peg.1894"/>
<keyword evidence="1" id="KW-0732">Signal</keyword>
<dbReference type="HOGENOM" id="CLU_013154_0_0_6"/>
<dbReference type="STRING" id="1129794.C427_1913"/>
<dbReference type="InterPro" id="IPR011989">
    <property type="entry name" value="ARM-like"/>
</dbReference>
<dbReference type="CDD" id="cd08168">
    <property type="entry name" value="Cytochrom_C3"/>
    <property type="match status" value="1"/>
</dbReference>
<organism evidence="4 5">
    <name type="scientific">Paraglaciecola psychrophila 170</name>
    <dbReference type="NCBI Taxonomy" id="1129794"/>
    <lineage>
        <taxon>Bacteria</taxon>
        <taxon>Pseudomonadati</taxon>
        <taxon>Pseudomonadota</taxon>
        <taxon>Gammaproteobacteria</taxon>
        <taxon>Alteromonadales</taxon>
        <taxon>Alteromonadaceae</taxon>
        <taxon>Paraglaciecola</taxon>
    </lineage>
</organism>
<feature type="domain" description="Doubled CXXCH motif" evidence="2">
    <location>
        <begin position="205"/>
        <end position="234"/>
    </location>
</feature>
<dbReference type="EMBL" id="CP003837">
    <property type="protein sequence ID" value="AGH44022.1"/>
    <property type="molecule type" value="Genomic_DNA"/>
</dbReference>
<dbReference type="InterPro" id="IPR036280">
    <property type="entry name" value="Multihaem_cyt_sf"/>
</dbReference>
<dbReference type="SUPFAM" id="SSF48371">
    <property type="entry name" value="ARM repeat"/>
    <property type="match status" value="1"/>
</dbReference>
<dbReference type="PANTHER" id="PTHR35038">
    <property type="entry name" value="DISSIMILATORY SULFITE REDUCTASE SIRA"/>
    <property type="match status" value="1"/>
</dbReference>
<feature type="domain" description="Cytochrome c-552/4" evidence="3">
    <location>
        <begin position="51"/>
        <end position="90"/>
    </location>
</feature>
<evidence type="ECO:0000256" key="1">
    <source>
        <dbReference type="ARBA" id="ARBA00022729"/>
    </source>
</evidence>
<dbReference type="InterPro" id="IPR051829">
    <property type="entry name" value="Multiheme_Cytochr_ET"/>
</dbReference>
<dbReference type="RefSeq" id="WP_015430647.1">
    <property type="nucleotide sequence ID" value="NC_020514.1"/>
</dbReference>
<name>M4S001_9ALTE</name>
<keyword evidence="5" id="KW-1185">Reference proteome</keyword>
<dbReference type="SUPFAM" id="SSF48695">
    <property type="entry name" value="Multiheme cytochromes"/>
    <property type="match status" value="1"/>
</dbReference>
<dbReference type="SUPFAM" id="SSF48452">
    <property type="entry name" value="TPR-like"/>
    <property type="match status" value="1"/>
</dbReference>
<evidence type="ECO:0000259" key="3">
    <source>
        <dbReference type="Pfam" id="PF13435"/>
    </source>
</evidence>